<name>A0ABU2J996_9ACTN</name>
<feature type="chain" id="PRO_5045489015" evidence="2">
    <location>
        <begin position="28"/>
        <end position="224"/>
    </location>
</feature>
<dbReference type="EMBL" id="JAVREH010000006">
    <property type="protein sequence ID" value="MDT0261219.1"/>
    <property type="molecule type" value="Genomic_DNA"/>
</dbReference>
<protein>
    <submittedName>
        <fullName evidence="4">DUF4142 domain-containing protein</fullName>
    </submittedName>
</protein>
<dbReference type="Proteomes" id="UP001183176">
    <property type="component" value="Unassembled WGS sequence"/>
</dbReference>
<keyword evidence="5" id="KW-1185">Reference proteome</keyword>
<accession>A0ABU2J996</accession>
<dbReference type="InterPro" id="IPR012347">
    <property type="entry name" value="Ferritin-like"/>
</dbReference>
<sequence>MRKALAIAAVSGFSACMLAIGAGPASAEPNQRDTAFLMANAQTNLAEITIGQLAEQRAQYPSTKELAAKTMSDHQAAMTKLMAVAKTLDVTLPTMPNAEQQAAAAKLRTVDTSAFDATYDQIQVQGHQASIADTNTELSAGSDQNLKAYAQFYLPVATMHLSMAQADLAAVTSSNPAAVPAGSGGEAGTTSGTTRTLQTGAGIAGAGLLALGAAGALRRRKAAR</sequence>
<comment type="caution">
    <text evidence="4">The sequence shown here is derived from an EMBL/GenBank/DDBJ whole genome shotgun (WGS) entry which is preliminary data.</text>
</comment>
<dbReference type="InterPro" id="IPR025419">
    <property type="entry name" value="DUF4142"/>
</dbReference>
<evidence type="ECO:0000256" key="2">
    <source>
        <dbReference type="SAM" id="SignalP"/>
    </source>
</evidence>
<organism evidence="4 5">
    <name type="scientific">Jatrophihabitans lederbergiae</name>
    <dbReference type="NCBI Taxonomy" id="3075547"/>
    <lineage>
        <taxon>Bacteria</taxon>
        <taxon>Bacillati</taxon>
        <taxon>Actinomycetota</taxon>
        <taxon>Actinomycetes</taxon>
        <taxon>Jatrophihabitantales</taxon>
        <taxon>Jatrophihabitantaceae</taxon>
        <taxon>Jatrophihabitans</taxon>
    </lineage>
</organism>
<dbReference type="RefSeq" id="WP_311422372.1">
    <property type="nucleotide sequence ID" value="NZ_JAVREH010000006.1"/>
</dbReference>
<reference evidence="5" key="1">
    <citation type="submission" date="2023-07" db="EMBL/GenBank/DDBJ databases">
        <title>30 novel species of actinomycetes from the DSMZ collection.</title>
        <authorList>
            <person name="Nouioui I."/>
        </authorList>
    </citation>
    <scope>NUCLEOTIDE SEQUENCE [LARGE SCALE GENOMIC DNA]</scope>
    <source>
        <strain evidence="5">DSM 44399</strain>
    </source>
</reference>
<evidence type="ECO:0000313" key="5">
    <source>
        <dbReference type="Proteomes" id="UP001183176"/>
    </source>
</evidence>
<gene>
    <name evidence="4" type="ORF">RM423_07400</name>
</gene>
<dbReference type="PANTHER" id="PTHR38593">
    <property type="entry name" value="BLR2558 PROTEIN"/>
    <property type="match status" value="1"/>
</dbReference>
<keyword evidence="2" id="KW-0732">Signal</keyword>
<feature type="region of interest" description="Disordered" evidence="1">
    <location>
        <begin position="175"/>
        <end position="196"/>
    </location>
</feature>
<dbReference type="Pfam" id="PF13628">
    <property type="entry name" value="DUF4142"/>
    <property type="match status" value="1"/>
</dbReference>
<proteinExistence type="predicted"/>
<feature type="domain" description="DUF4142" evidence="3">
    <location>
        <begin position="32"/>
        <end position="166"/>
    </location>
</feature>
<evidence type="ECO:0000256" key="1">
    <source>
        <dbReference type="SAM" id="MobiDB-lite"/>
    </source>
</evidence>
<feature type="signal peptide" evidence="2">
    <location>
        <begin position="1"/>
        <end position="27"/>
    </location>
</feature>
<dbReference type="Gene3D" id="1.20.1260.10">
    <property type="match status" value="1"/>
</dbReference>
<evidence type="ECO:0000313" key="4">
    <source>
        <dbReference type="EMBL" id="MDT0261219.1"/>
    </source>
</evidence>
<evidence type="ECO:0000259" key="3">
    <source>
        <dbReference type="Pfam" id="PF13628"/>
    </source>
</evidence>
<dbReference type="PANTHER" id="PTHR38593:SF1">
    <property type="entry name" value="BLR2558 PROTEIN"/>
    <property type="match status" value="1"/>
</dbReference>
<dbReference type="PROSITE" id="PS51257">
    <property type="entry name" value="PROKAR_LIPOPROTEIN"/>
    <property type="match status" value="1"/>
</dbReference>